<evidence type="ECO:0000256" key="11">
    <source>
        <dbReference type="ARBA" id="ARBA00022842"/>
    </source>
</evidence>
<dbReference type="EC" id="2.7.11.1" evidence="3"/>
<dbReference type="SMART" id="SM00165">
    <property type="entry name" value="UBA"/>
    <property type="match status" value="1"/>
</dbReference>
<comment type="similarity">
    <text evidence="2">Belongs to the protein kinase superfamily. CAMK Ser/Thr protein kinase family. SNF1 subfamily.</text>
</comment>
<feature type="compositionally biased region" description="Pro residues" evidence="15">
    <location>
        <begin position="556"/>
        <end position="569"/>
    </location>
</feature>
<feature type="non-terminal residue" evidence="18">
    <location>
        <position position="1"/>
    </location>
</feature>
<evidence type="ECO:0000256" key="15">
    <source>
        <dbReference type="SAM" id="MobiDB-lite"/>
    </source>
</evidence>
<keyword evidence="10 14" id="KW-0067">ATP-binding</keyword>
<dbReference type="Gene3D" id="1.10.510.10">
    <property type="entry name" value="Transferase(Phosphotransferase) domain 1"/>
    <property type="match status" value="1"/>
</dbReference>
<reference evidence="18" key="1">
    <citation type="submission" date="2016-01" db="EMBL/GenBank/DDBJ databases">
        <title>Reference transcriptome for the parasite Schistocephalus solidus: insights into the molecular evolution of parasitism.</title>
        <authorList>
            <person name="Hebert F.O."/>
            <person name="Grambauer S."/>
            <person name="Barber I."/>
            <person name="Landry C.R."/>
            <person name="Aubin-Horth N."/>
        </authorList>
    </citation>
    <scope>NUCLEOTIDE SEQUENCE</scope>
</reference>
<dbReference type="PANTHER" id="PTHR24346">
    <property type="entry name" value="MAP/MICROTUBULE AFFINITY-REGULATING KINASE"/>
    <property type="match status" value="1"/>
</dbReference>
<dbReference type="GO" id="GO:0005737">
    <property type="term" value="C:cytoplasm"/>
    <property type="evidence" value="ECO:0007669"/>
    <property type="project" value="TreeGrafter"/>
</dbReference>
<dbReference type="InterPro" id="IPR017441">
    <property type="entry name" value="Protein_kinase_ATP_BS"/>
</dbReference>
<dbReference type="GO" id="GO:0050321">
    <property type="term" value="F:tau-protein kinase activity"/>
    <property type="evidence" value="ECO:0007669"/>
    <property type="project" value="TreeGrafter"/>
</dbReference>
<dbReference type="SUPFAM" id="SSF56112">
    <property type="entry name" value="Protein kinase-like (PK-like)"/>
    <property type="match status" value="1"/>
</dbReference>
<dbReference type="GO" id="GO:0005524">
    <property type="term" value="F:ATP binding"/>
    <property type="evidence" value="ECO:0007669"/>
    <property type="project" value="UniProtKB-UniRule"/>
</dbReference>
<comment type="catalytic activity">
    <reaction evidence="12">
        <text>L-threonyl-[protein] + ATP = O-phospho-L-threonyl-[protein] + ADP + H(+)</text>
        <dbReference type="Rhea" id="RHEA:46608"/>
        <dbReference type="Rhea" id="RHEA-COMP:11060"/>
        <dbReference type="Rhea" id="RHEA-COMP:11605"/>
        <dbReference type="ChEBI" id="CHEBI:15378"/>
        <dbReference type="ChEBI" id="CHEBI:30013"/>
        <dbReference type="ChEBI" id="CHEBI:30616"/>
        <dbReference type="ChEBI" id="CHEBI:61977"/>
        <dbReference type="ChEBI" id="CHEBI:456216"/>
        <dbReference type="EC" id="2.7.11.1"/>
    </reaction>
</comment>
<keyword evidence="4" id="KW-0723">Serine/threonine-protein kinase</keyword>
<feature type="compositionally biased region" description="Basic and acidic residues" evidence="15">
    <location>
        <begin position="957"/>
        <end position="971"/>
    </location>
</feature>
<evidence type="ECO:0000256" key="8">
    <source>
        <dbReference type="ARBA" id="ARBA00022741"/>
    </source>
</evidence>
<evidence type="ECO:0000256" key="9">
    <source>
        <dbReference type="ARBA" id="ARBA00022777"/>
    </source>
</evidence>
<feature type="compositionally biased region" description="Polar residues" evidence="15">
    <location>
        <begin position="469"/>
        <end position="483"/>
    </location>
</feature>
<dbReference type="Pfam" id="PF00069">
    <property type="entry name" value="Pkinase"/>
    <property type="match status" value="1"/>
</dbReference>
<dbReference type="EMBL" id="GEEE01023030">
    <property type="protein sequence ID" value="JAP40195.1"/>
    <property type="molecule type" value="Transcribed_RNA"/>
</dbReference>
<feature type="compositionally biased region" description="Polar residues" evidence="15">
    <location>
        <begin position="40"/>
        <end position="55"/>
    </location>
</feature>
<sequence length="1216" mass="131292">ASGLIRTSCDVKETVLPDTLSARPSNGNAVKRAATAVDAQATSRASETSGQTTEATGGAASSGDPPAPKRTWRDQPHVGKYKLIRTLGRGNFAKVKLAQHITTGKEVAVKVIDKGQLNQASMSKLSREVSLMKQLTHPNIVKLYEVIESERHVYLVMEFACNGELFEYLVSNGRMKEKEARVKFRQIVSAVQYCHQKNIVHRDLKAENLLLDANYNIKLADFGFSNNFATNKKLNTFCGSPPYAAPELFLGRKYTGPEVDVWSLGVILYTIVSGYLPFDAQNLRDLRERVLRGKYRIPFYMSTDCEMLLKKMLVLNPEKRCSLLAVMEDKWTNIGFEEDVLKPFSEPPPNYTDPTRLAIMQEMGFTCREIQDALENNKFNNVTATYLLLGDTSQPLRVPSRSGLSSTTSAPDNASLTATVSPVQREESEGAPGTPQVLISSPNKSSRSNSNNLPGKKRSTGVISLIRHGTNSSDNATTPTVSTPIAHPSSPLKSPKDVTAGGVVSSTGSSVGTTTTTTNSVSQRPVSGRPSFEDSGPSKLRLATPPQTSFCRSPLPVSPTPALAEPPPSTTVGVRRTHTFTSSSAAADRRATGATGHRLGQENLEESTKALVRAPNVSNIVSEVPGGLSEMPETEEPDDMLMISSIRKEKLTPRQSIADSEKNKAATLQDPSFLTAEADAGSEMKKNNDDEVAATTVDVALVDSPGGSGLKRRDSIWKRLRRSFSKRKKRPAAPAIRFEAANVHTDGKSTVPSFMRGAPDRATTPSRVHCPPDGSAATGGHRIADAAVDAVDDPCQASAANVAVRRNQVSELSAAGTVPRYRPVSTSAATARVKQQESLLRCSMRYRADAREGLDVVSQTEGEGEKSSGLGNEADVREDGVLRYDSDGEAPKDILQSATTYHSGTSFFRTLTSRISRSFRQKRLAVSQKNFIPAASVPSPDPAVKSDPQVPETPPSAEKHPAQTGDPERDPWSPMLSKKHPSRDSAKNLQSSTSPVLSPRSLTRSAVASTNDGWDGNGKKTTRGCVPFGHRGRSHSRDESVSSQAAEDARHRKQAGSLPQPAVHGSRAEKTSWGQKPRKITFPRKSRMTGNDPARLINEVIAALIASQVEFLRLGEYRLNFVYHLPPVASASGSDVAGKAAPPAPTPLAALVESRSAASAGGKRSNTRALPVELRVGVEVNQYFGTNIYAVRFKQLSGETRAYKAVVDSLVKLIKT</sequence>
<dbReference type="InterPro" id="IPR000719">
    <property type="entry name" value="Prot_kinase_dom"/>
</dbReference>
<dbReference type="GO" id="GO:0035556">
    <property type="term" value="P:intracellular signal transduction"/>
    <property type="evidence" value="ECO:0007669"/>
    <property type="project" value="TreeGrafter"/>
</dbReference>
<dbReference type="AlphaFoldDB" id="A0A0X3NKP0"/>
<evidence type="ECO:0000256" key="14">
    <source>
        <dbReference type="PROSITE-ProRule" id="PRU10141"/>
    </source>
</evidence>
<feature type="region of interest" description="Disordered" evidence="15">
    <location>
        <begin position="397"/>
        <end position="603"/>
    </location>
</feature>
<organism evidence="18">
    <name type="scientific">Schistocephalus solidus</name>
    <name type="common">Tapeworm</name>
    <dbReference type="NCBI Taxonomy" id="70667"/>
    <lineage>
        <taxon>Eukaryota</taxon>
        <taxon>Metazoa</taxon>
        <taxon>Spiralia</taxon>
        <taxon>Lophotrochozoa</taxon>
        <taxon>Platyhelminthes</taxon>
        <taxon>Cestoda</taxon>
        <taxon>Eucestoda</taxon>
        <taxon>Diphyllobothriidea</taxon>
        <taxon>Diphyllobothriidae</taxon>
        <taxon>Schistocephalus</taxon>
    </lineage>
</organism>
<feature type="region of interest" description="Disordered" evidence="15">
    <location>
        <begin position="933"/>
        <end position="1091"/>
    </location>
</feature>
<dbReference type="PROSITE" id="PS50011">
    <property type="entry name" value="PROTEIN_KINASE_DOM"/>
    <property type="match status" value="1"/>
</dbReference>
<keyword evidence="6" id="KW-0808">Transferase</keyword>
<evidence type="ECO:0000313" key="18">
    <source>
        <dbReference type="EMBL" id="JAP40195.1"/>
    </source>
</evidence>
<dbReference type="Gene3D" id="3.30.200.20">
    <property type="entry name" value="Phosphorylase Kinase, domain 1"/>
    <property type="match status" value="1"/>
</dbReference>
<feature type="domain" description="UBA" evidence="17">
    <location>
        <begin position="351"/>
        <end position="390"/>
    </location>
</feature>
<dbReference type="PROSITE" id="PS00108">
    <property type="entry name" value="PROTEIN_KINASE_ST"/>
    <property type="match status" value="1"/>
</dbReference>
<keyword evidence="9" id="KW-0418">Kinase</keyword>
<evidence type="ECO:0000256" key="7">
    <source>
        <dbReference type="ARBA" id="ARBA00022723"/>
    </source>
</evidence>
<name>A0A0X3NKP0_SCHSO</name>
<keyword evidence="7" id="KW-0479">Metal-binding</keyword>
<dbReference type="GO" id="GO:0046872">
    <property type="term" value="F:metal ion binding"/>
    <property type="evidence" value="ECO:0007669"/>
    <property type="project" value="UniProtKB-KW"/>
</dbReference>
<evidence type="ECO:0000256" key="10">
    <source>
        <dbReference type="ARBA" id="ARBA00022840"/>
    </source>
</evidence>
<dbReference type="InterPro" id="IPR015940">
    <property type="entry name" value="UBA"/>
</dbReference>
<evidence type="ECO:0000259" key="17">
    <source>
        <dbReference type="PROSITE" id="PS50030"/>
    </source>
</evidence>
<proteinExistence type="inferred from homology"/>
<feature type="compositionally biased region" description="Low complexity" evidence="15">
    <location>
        <begin position="581"/>
        <end position="596"/>
    </location>
</feature>
<keyword evidence="11" id="KW-0460">Magnesium</keyword>
<evidence type="ECO:0000256" key="12">
    <source>
        <dbReference type="ARBA" id="ARBA00047899"/>
    </source>
</evidence>
<evidence type="ECO:0000256" key="5">
    <source>
        <dbReference type="ARBA" id="ARBA00022553"/>
    </source>
</evidence>
<evidence type="ECO:0000259" key="16">
    <source>
        <dbReference type="PROSITE" id="PS50011"/>
    </source>
</evidence>
<dbReference type="FunFam" id="1.10.510.10:FF:000156">
    <property type="entry name" value="Serine/threonine-protein kinase SIK3 homolog"/>
    <property type="match status" value="1"/>
</dbReference>
<keyword evidence="8 14" id="KW-0547">Nucleotide-binding</keyword>
<dbReference type="PANTHER" id="PTHR24346:SF82">
    <property type="entry name" value="KP78A-RELATED"/>
    <property type="match status" value="1"/>
</dbReference>
<evidence type="ECO:0000256" key="2">
    <source>
        <dbReference type="ARBA" id="ARBA00006234"/>
    </source>
</evidence>
<evidence type="ECO:0000256" key="1">
    <source>
        <dbReference type="ARBA" id="ARBA00001946"/>
    </source>
</evidence>
<comment type="cofactor">
    <cofactor evidence="1">
        <name>Mg(2+)</name>
        <dbReference type="ChEBI" id="CHEBI:18420"/>
    </cofactor>
</comment>
<protein>
    <recommendedName>
        <fullName evidence="3">non-specific serine/threonine protein kinase</fullName>
        <ecNumber evidence="3">2.7.11.1</ecNumber>
    </recommendedName>
</protein>
<feature type="domain" description="Protein kinase" evidence="16">
    <location>
        <begin position="81"/>
        <end position="332"/>
    </location>
</feature>
<evidence type="ECO:0000256" key="3">
    <source>
        <dbReference type="ARBA" id="ARBA00012513"/>
    </source>
</evidence>
<dbReference type="GO" id="GO:0000226">
    <property type="term" value="P:microtubule cytoskeleton organization"/>
    <property type="evidence" value="ECO:0007669"/>
    <property type="project" value="TreeGrafter"/>
</dbReference>
<dbReference type="PROSITE" id="PS50030">
    <property type="entry name" value="UBA"/>
    <property type="match status" value="1"/>
</dbReference>
<evidence type="ECO:0000256" key="13">
    <source>
        <dbReference type="ARBA" id="ARBA00048679"/>
    </source>
</evidence>
<dbReference type="FunFam" id="3.30.200.20:FF:000003">
    <property type="entry name" value="Non-specific serine/threonine protein kinase"/>
    <property type="match status" value="1"/>
</dbReference>
<evidence type="ECO:0000256" key="6">
    <source>
        <dbReference type="ARBA" id="ARBA00022679"/>
    </source>
</evidence>
<feature type="compositionally biased region" description="Low complexity" evidence="15">
    <location>
        <begin position="933"/>
        <end position="948"/>
    </location>
</feature>
<feature type="compositionally biased region" description="Low complexity" evidence="15">
    <location>
        <begin position="440"/>
        <end position="452"/>
    </location>
</feature>
<dbReference type="Gene3D" id="1.10.8.10">
    <property type="entry name" value="DNA helicase RuvA subunit, C-terminal domain"/>
    <property type="match status" value="1"/>
</dbReference>
<feature type="compositionally biased region" description="Basic residues" evidence="15">
    <location>
        <begin position="1076"/>
        <end position="1087"/>
    </location>
</feature>
<dbReference type="InterPro" id="IPR011009">
    <property type="entry name" value="Kinase-like_dom_sf"/>
</dbReference>
<dbReference type="InterPro" id="IPR008271">
    <property type="entry name" value="Ser/Thr_kinase_AS"/>
</dbReference>
<comment type="catalytic activity">
    <reaction evidence="13">
        <text>L-seryl-[protein] + ATP = O-phospho-L-seryl-[protein] + ADP + H(+)</text>
        <dbReference type="Rhea" id="RHEA:17989"/>
        <dbReference type="Rhea" id="RHEA-COMP:9863"/>
        <dbReference type="Rhea" id="RHEA-COMP:11604"/>
        <dbReference type="ChEBI" id="CHEBI:15378"/>
        <dbReference type="ChEBI" id="CHEBI:29999"/>
        <dbReference type="ChEBI" id="CHEBI:30616"/>
        <dbReference type="ChEBI" id="CHEBI:83421"/>
        <dbReference type="ChEBI" id="CHEBI:456216"/>
        <dbReference type="EC" id="2.7.11.1"/>
    </reaction>
</comment>
<feature type="region of interest" description="Disordered" evidence="15">
    <location>
        <begin position="652"/>
        <end position="672"/>
    </location>
</feature>
<dbReference type="PROSITE" id="PS00107">
    <property type="entry name" value="PROTEIN_KINASE_ATP"/>
    <property type="match status" value="1"/>
</dbReference>
<feature type="compositionally biased region" description="Polar residues" evidence="15">
    <location>
        <begin position="987"/>
        <end position="1012"/>
    </location>
</feature>
<feature type="region of interest" description="Disordered" evidence="15">
    <location>
        <begin position="853"/>
        <end position="877"/>
    </location>
</feature>
<feature type="region of interest" description="Disordered" evidence="15">
    <location>
        <begin position="18"/>
        <end position="75"/>
    </location>
</feature>
<dbReference type="Gene3D" id="3.30.310.80">
    <property type="entry name" value="Kinase associated domain 1, KA1"/>
    <property type="match status" value="1"/>
</dbReference>
<dbReference type="FunFam" id="1.10.8.10:FF:000005">
    <property type="entry name" value="Non-specific serine/threonine protein kinase"/>
    <property type="match status" value="1"/>
</dbReference>
<feature type="binding site" evidence="14">
    <location>
        <position position="110"/>
    </location>
    <ligand>
        <name>ATP</name>
        <dbReference type="ChEBI" id="CHEBI:30616"/>
    </ligand>
</feature>
<dbReference type="CDD" id="cd14337">
    <property type="entry name" value="UBA_MARK_Par1"/>
    <property type="match status" value="1"/>
</dbReference>
<feature type="compositionally biased region" description="Low complexity" evidence="15">
    <location>
        <begin position="498"/>
        <end position="522"/>
    </location>
</feature>
<keyword evidence="5" id="KW-0597">Phosphoprotein</keyword>
<dbReference type="SMART" id="SM00220">
    <property type="entry name" value="S_TKc"/>
    <property type="match status" value="1"/>
</dbReference>
<gene>
    <name evidence="18" type="ORF">TR119938</name>
</gene>
<feature type="compositionally biased region" description="Polar residues" evidence="15">
    <location>
        <begin position="402"/>
        <end position="422"/>
    </location>
</feature>
<accession>A0A0X3NKP0</accession>
<evidence type="ECO:0000256" key="4">
    <source>
        <dbReference type="ARBA" id="ARBA00022527"/>
    </source>
</evidence>